<feature type="domain" description="Secretion system C-terminal sorting" evidence="4">
    <location>
        <begin position="940"/>
        <end position="1002"/>
    </location>
</feature>
<dbReference type="SUPFAM" id="SSF49265">
    <property type="entry name" value="Fibronectin type III"/>
    <property type="match status" value="1"/>
</dbReference>
<evidence type="ECO:0000313" key="5">
    <source>
        <dbReference type="EMBL" id="PQJ80108.1"/>
    </source>
</evidence>
<dbReference type="OrthoDB" id="1522652at2"/>
<accession>A0A2S7WR59</accession>
<organism evidence="5 6">
    <name type="scientific">Polaribacter porphyrae</name>
    <dbReference type="NCBI Taxonomy" id="1137780"/>
    <lineage>
        <taxon>Bacteria</taxon>
        <taxon>Pseudomonadati</taxon>
        <taxon>Bacteroidota</taxon>
        <taxon>Flavobacteriia</taxon>
        <taxon>Flavobacteriales</taxon>
        <taxon>Flavobacteriaceae</taxon>
    </lineage>
</organism>
<evidence type="ECO:0000256" key="1">
    <source>
        <dbReference type="ARBA" id="ARBA00022729"/>
    </source>
</evidence>
<protein>
    <recommendedName>
        <fullName evidence="4">Secretion system C-terminal sorting domain-containing protein</fullName>
    </recommendedName>
</protein>
<dbReference type="NCBIfam" id="TIGR04183">
    <property type="entry name" value="Por_Secre_tail"/>
    <property type="match status" value="1"/>
</dbReference>
<sequence length="1003" mass="106720">MKKKYIIQLAALLIFNISFAQVGTSFSEPTGTSVSWTDSNKSTHQLSNDPSRPAVEYTFGSNGMSELGFTSKFISTRQPGSSSANAGISNDNIGVVTGSFFSSETGFTIGSGNVYTIEDPDGTIQIEFDEVDLSGTSAPVLSFKYGFRGATYEQSTSGNDRFFVGIRVNGSSSIITLLDTDGGGTLGGGNLTGNDLNDGANKVIVGSEQTFSVNLSAYIGNRVTLVIELDTDADSEDFAFDDIQFSQGSRVLPNQAPTITTSAASSITSLSANLAGNVTNDGGQSVTERGIVYALTTTNNNPEINGTGVTKVVIGTGTGVFNQTINGLANSSTYSFKAYAINSVGTSYGNVQSFTTLNIAPTISTSAASSVTGSSANLAGNVTNNGGESVTERGVVYALTATNNNPEINGTGVFKVVNGSGTGIFNQSVTGLTLNSQYSFKAYATNTVGTGYGATETFTTLANDTNTLTTNGNWSTASNWSLNRIPISTDNIQINTGSTVNLDVSASVNNININMGGTLNILSANALTLNGDLTQNGIFNILSSATNNGSLIINGTSSGNVNYLRYVTTNWHLISSPVVGQVVSGFVGQVNTSGNKYAIAPYLNNTTSLLRWNYFTDNTGLNNVNTAGNFTTAKGYTVQKSTISGTLTFSGALHLTNQPIAITDGGDDPNGNRWNLIGNPYTSSINGNNAANAMHNFLKVNIDSGSLDPSRSGLYLWNGSAPYEIKSIDDAAFYIAPGQAFFVHAPNNGGTSASFTRAMQTHQTGNIFLKSSSNYPELILKLSDSKNTATAKVRYIQNKTTGLDVGSDIGTFTGENSQFNIFTHLVKDSKGIDFAIQALPNTNYENMIVPIGINAEYGKEIQFSIHTTNLPTNLKVYLEDKKNNTFTRLDQENTFYQINLEQNEKGIGRFYLHTNHSSLNIENEVNFKNIVIHKLNASTVRISGLSNQKIDVSIYNTIGKLVHTTYFILKNLKDINLPNISKGVYIIKLEAKLGSISKKIIIE</sequence>
<feature type="chain" id="PRO_5015479395" description="Secretion system C-terminal sorting domain-containing protein" evidence="3">
    <location>
        <begin position="21"/>
        <end position="1003"/>
    </location>
</feature>
<reference evidence="5 6" key="1">
    <citation type="submission" date="2016-12" db="EMBL/GenBank/DDBJ databases">
        <title>Trade-off between light-utilization and light-protection in marine flavobacteria.</title>
        <authorList>
            <person name="Kumagai Y."/>
            <person name="Yoshizawa S."/>
            <person name="Kogure K."/>
            <person name="Iwasaki W."/>
        </authorList>
    </citation>
    <scope>NUCLEOTIDE SEQUENCE [LARGE SCALE GENOMIC DNA]</scope>
    <source>
        <strain evidence="5 6">NBRC 108759</strain>
    </source>
</reference>
<feature type="region of interest" description="Disordered" evidence="2">
    <location>
        <begin position="30"/>
        <end position="51"/>
    </location>
</feature>
<feature type="signal peptide" evidence="3">
    <location>
        <begin position="1"/>
        <end position="20"/>
    </location>
</feature>
<dbReference type="RefSeq" id="WP_105016704.1">
    <property type="nucleotide sequence ID" value="NZ_MSCN01000001.1"/>
</dbReference>
<dbReference type="Pfam" id="PF18962">
    <property type="entry name" value="Por_Secre_tail"/>
    <property type="match status" value="1"/>
</dbReference>
<keyword evidence="1 3" id="KW-0732">Signal</keyword>
<proteinExistence type="predicted"/>
<keyword evidence="6" id="KW-1185">Reference proteome</keyword>
<feature type="compositionally biased region" description="Polar residues" evidence="2">
    <location>
        <begin position="30"/>
        <end position="50"/>
    </location>
</feature>
<evidence type="ECO:0000313" key="6">
    <source>
        <dbReference type="Proteomes" id="UP000238882"/>
    </source>
</evidence>
<dbReference type="InterPro" id="IPR036116">
    <property type="entry name" value="FN3_sf"/>
</dbReference>
<dbReference type="EMBL" id="MSCN01000001">
    <property type="protein sequence ID" value="PQJ80108.1"/>
    <property type="molecule type" value="Genomic_DNA"/>
</dbReference>
<name>A0A2S7WR59_9FLAO</name>
<dbReference type="Proteomes" id="UP000238882">
    <property type="component" value="Unassembled WGS sequence"/>
</dbReference>
<dbReference type="InterPro" id="IPR026444">
    <property type="entry name" value="Secre_tail"/>
</dbReference>
<dbReference type="AlphaFoldDB" id="A0A2S7WR59"/>
<evidence type="ECO:0000259" key="4">
    <source>
        <dbReference type="Pfam" id="PF18962"/>
    </source>
</evidence>
<gene>
    <name evidence="5" type="ORF">BTO18_13400</name>
</gene>
<comment type="caution">
    <text evidence="5">The sequence shown here is derived from an EMBL/GenBank/DDBJ whole genome shotgun (WGS) entry which is preliminary data.</text>
</comment>
<evidence type="ECO:0000256" key="3">
    <source>
        <dbReference type="SAM" id="SignalP"/>
    </source>
</evidence>
<evidence type="ECO:0000256" key="2">
    <source>
        <dbReference type="SAM" id="MobiDB-lite"/>
    </source>
</evidence>